<dbReference type="SUPFAM" id="SSF52172">
    <property type="entry name" value="CheY-like"/>
    <property type="match status" value="1"/>
</dbReference>
<feature type="domain" description="Response regulatory" evidence="2">
    <location>
        <begin position="6"/>
        <end position="116"/>
    </location>
</feature>
<evidence type="ECO:0000256" key="1">
    <source>
        <dbReference type="PROSITE-ProRule" id="PRU00169"/>
    </source>
</evidence>
<evidence type="ECO:0000259" key="2">
    <source>
        <dbReference type="PROSITE" id="PS50110"/>
    </source>
</evidence>
<keyword evidence="1" id="KW-0597">Phosphoprotein</keyword>
<sequence length="117" mass="12362">MTMALRILIVEDEMTIALLLEDMVVDLGHDVAGLAMRLPQALDMARTAAIDFAILDVNLDGRMSFPVADVLAARGVPFVFATGYGRAGLDPGYKDAPVISKPFDLASLRSAIEGAGA</sequence>
<dbReference type="SMART" id="SM00448">
    <property type="entry name" value="REC"/>
    <property type="match status" value="1"/>
</dbReference>
<dbReference type="InterPro" id="IPR011006">
    <property type="entry name" value="CheY-like_superfamily"/>
</dbReference>
<dbReference type="OrthoDB" id="582170at2"/>
<feature type="modified residue" description="4-aspartylphosphate" evidence="1">
    <location>
        <position position="56"/>
    </location>
</feature>
<protein>
    <recommendedName>
        <fullName evidence="2">Response regulatory domain-containing protein</fullName>
    </recommendedName>
</protein>
<evidence type="ECO:0000313" key="3">
    <source>
        <dbReference type="EMBL" id="PSC06167.1"/>
    </source>
</evidence>
<dbReference type="EMBL" id="PVZS01000004">
    <property type="protein sequence ID" value="PSC06167.1"/>
    <property type="molecule type" value="Genomic_DNA"/>
</dbReference>
<organism evidence="3 4">
    <name type="scientific">Alsobacter soli</name>
    <dbReference type="NCBI Taxonomy" id="2109933"/>
    <lineage>
        <taxon>Bacteria</taxon>
        <taxon>Pseudomonadati</taxon>
        <taxon>Pseudomonadota</taxon>
        <taxon>Alphaproteobacteria</taxon>
        <taxon>Hyphomicrobiales</taxon>
        <taxon>Alsobacteraceae</taxon>
        <taxon>Alsobacter</taxon>
    </lineage>
</organism>
<dbReference type="Pfam" id="PF00072">
    <property type="entry name" value="Response_reg"/>
    <property type="match status" value="1"/>
</dbReference>
<evidence type="ECO:0000313" key="4">
    <source>
        <dbReference type="Proteomes" id="UP000239772"/>
    </source>
</evidence>
<dbReference type="AlphaFoldDB" id="A0A2T1HWU7"/>
<gene>
    <name evidence="3" type="ORF">SLNSH_05040</name>
</gene>
<dbReference type="GO" id="GO:0000160">
    <property type="term" value="P:phosphorelay signal transduction system"/>
    <property type="evidence" value="ECO:0007669"/>
    <property type="project" value="InterPro"/>
</dbReference>
<proteinExistence type="predicted"/>
<dbReference type="InterPro" id="IPR001789">
    <property type="entry name" value="Sig_transdc_resp-reg_receiver"/>
</dbReference>
<keyword evidence="4" id="KW-1185">Reference proteome</keyword>
<dbReference type="Proteomes" id="UP000239772">
    <property type="component" value="Unassembled WGS sequence"/>
</dbReference>
<reference evidence="4" key="1">
    <citation type="submission" date="2018-03" db="EMBL/GenBank/DDBJ databases">
        <authorList>
            <person name="Sun L."/>
            <person name="Liu H."/>
            <person name="Chen W."/>
            <person name="Huang K."/>
            <person name="Liu W."/>
            <person name="Gao X."/>
        </authorList>
    </citation>
    <scope>NUCLEOTIDE SEQUENCE [LARGE SCALE GENOMIC DNA]</scope>
    <source>
        <strain evidence="4">SH9</strain>
    </source>
</reference>
<comment type="caution">
    <text evidence="3">The sequence shown here is derived from an EMBL/GenBank/DDBJ whole genome shotgun (WGS) entry which is preliminary data.</text>
</comment>
<name>A0A2T1HWU7_9HYPH</name>
<dbReference type="PROSITE" id="PS50110">
    <property type="entry name" value="RESPONSE_REGULATORY"/>
    <property type="match status" value="1"/>
</dbReference>
<dbReference type="Gene3D" id="3.40.50.2300">
    <property type="match status" value="1"/>
</dbReference>
<accession>A0A2T1HWU7</accession>